<feature type="coiled-coil region" evidence="10">
    <location>
        <begin position="188"/>
        <end position="215"/>
    </location>
</feature>
<evidence type="ECO:0000256" key="8">
    <source>
        <dbReference type="ARBA" id="ARBA00023306"/>
    </source>
</evidence>
<keyword evidence="6" id="KW-0498">Mitosis</keyword>
<keyword evidence="3" id="KW-0963">Cytoplasm</keyword>
<dbReference type="PROSITE" id="PS50021">
    <property type="entry name" value="CH"/>
    <property type="match status" value="1"/>
</dbReference>
<evidence type="ECO:0000256" key="7">
    <source>
        <dbReference type="ARBA" id="ARBA00023212"/>
    </source>
</evidence>
<evidence type="ECO:0000259" key="11">
    <source>
        <dbReference type="PROSITE" id="PS50021"/>
    </source>
</evidence>
<comment type="subcellular location">
    <subcellularLocation>
        <location evidence="1">Cytoplasm</location>
        <location evidence="1">Cytoskeleton</location>
    </subcellularLocation>
</comment>
<sequence length="263" mass="30065">MRAGNAIYSISKGELLDWLNSLLGTHYMKVEETSNGAPFCQILDAIYPNDIKLNKVNFNPTNENQILSNYKILQSSFDKHGIERYIPVPQLIKGTLMATLETLQWFKAFYDEKCNGEEYDGARRREEVGCNGPSEKSQAKSKPHANFTQFNAVRQTPAVRQARTAKNLNSAKKPIQTPATTSKSTTLQHQQQQNLIILKEKVEQLKSDNQTLLDERNFYYDKLQAVEQLCLKLENDDFAKQILDVLYQTDEEHGFVSPDELDI</sequence>
<dbReference type="InterPro" id="IPR027328">
    <property type="entry name" value="MAPRE"/>
</dbReference>
<keyword evidence="14" id="KW-1185">Reference proteome</keyword>
<keyword evidence="7" id="KW-0206">Cytoskeleton</keyword>
<evidence type="ECO:0000256" key="10">
    <source>
        <dbReference type="SAM" id="Coils"/>
    </source>
</evidence>
<accession>A0ABR2H7E5</accession>
<dbReference type="Pfam" id="PF03271">
    <property type="entry name" value="EB1"/>
    <property type="match status" value="1"/>
</dbReference>
<evidence type="ECO:0000256" key="3">
    <source>
        <dbReference type="ARBA" id="ARBA00022490"/>
    </source>
</evidence>
<dbReference type="InterPro" id="IPR001715">
    <property type="entry name" value="CH_dom"/>
</dbReference>
<evidence type="ECO:0000259" key="12">
    <source>
        <dbReference type="PROSITE" id="PS51230"/>
    </source>
</evidence>
<dbReference type="PROSITE" id="PS51230">
    <property type="entry name" value="EB1_C"/>
    <property type="match status" value="1"/>
</dbReference>
<dbReference type="EMBL" id="JAPFFF010000039">
    <property type="protein sequence ID" value="KAK8842081.1"/>
    <property type="molecule type" value="Genomic_DNA"/>
</dbReference>
<comment type="caution">
    <text evidence="13">The sequence shown here is derived from an EMBL/GenBank/DDBJ whole genome shotgun (WGS) entry which is preliminary data.</text>
</comment>
<evidence type="ECO:0000256" key="1">
    <source>
        <dbReference type="ARBA" id="ARBA00004245"/>
    </source>
</evidence>
<dbReference type="Gene3D" id="1.20.5.1430">
    <property type="match status" value="1"/>
</dbReference>
<dbReference type="PANTHER" id="PTHR10623">
    <property type="entry name" value="MICROTUBULE-ASSOCIATED PROTEIN RP/EB FAMILY MEMBER"/>
    <property type="match status" value="1"/>
</dbReference>
<protein>
    <submittedName>
        <fullName evidence="13">Microtubule integrity protein mal3</fullName>
    </submittedName>
</protein>
<evidence type="ECO:0000256" key="4">
    <source>
        <dbReference type="ARBA" id="ARBA00022618"/>
    </source>
</evidence>
<keyword evidence="4" id="KW-0132">Cell division</keyword>
<organism evidence="13 14">
    <name type="scientific">Tritrichomonas musculus</name>
    <dbReference type="NCBI Taxonomy" id="1915356"/>
    <lineage>
        <taxon>Eukaryota</taxon>
        <taxon>Metamonada</taxon>
        <taxon>Parabasalia</taxon>
        <taxon>Tritrichomonadida</taxon>
        <taxon>Tritrichomonadidae</taxon>
        <taxon>Tritrichomonas</taxon>
    </lineage>
</organism>
<keyword evidence="5 9" id="KW-0493">Microtubule</keyword>
<dbReference type="InterPro" id="IPR036133">
    <property type="entry name" value="EB1_C_sf"/>
</dbReference>
<feature type="domain" description="Calponin-homology (CH)" evidence="11">
    <location>
        <begin position="9"/>
        <end position="111"/>
    </location>
</feature>
<evidence type="ECO:0000256" key="6">
    <source>
        <dbReference type="ARBA" id="ARBA00022776"/>
    </source>
</evidence>
<evidence type="ECO:0000256" key="9">
    <source>
        <dbReference type="PROSITE-ProRule" id="PRU00576"/>
    </source>
</evidence>
<feature type="domain" description="EB1 C-terminal" evidence="12">
    <location>
        <begin position="187"/>
        <end position="255"/>
    </location>
</feature>
<dbReference type="SUPFAM" id="SSF47576">
    <property type="entry name" value="Calponin-homology domain, CH-domain"/>
    <property type="match status" value="1"/>
</dbReference>
<dbReference type="InterPro" id="IPR004953">
    <property type="entry name" value="EB1_C"/>
</dbReference>
<name>A0ABR2H7E5_9EUKA</name>
<comment type="similarity">
    <text evidence="2">Belongs to the MAPRE family.</text>
</comment>
<gene>
    <name evidence="13" type="ORF">M9Y10_026303</name>
</gene>
<reference evidence="13 14" key="1">
    <citation type="submission" date="2024-04" db="EMBL/GenBank/DDBJ databases">
        <title>Tritrichomonas musculus Genome.</title>
        <authorList>
            <person name="Alves-Ferreira E."/>
            <person name="Grigg M."/>
            <person name="Lorenzi H."/>
            <person name="Galac M."/>
        </authorList>
    </citation>
    <scope>NUCLEOTIDE SEQUENCE [LARGE SCALE GENOMIC DNA]</scope>
    <source>
        <strain evidence="13 14">EAF2021</strain>
    </source>
</reference>
<dbReference type="Proteomes" id="UP001470230">
    <property type="component" value="Unassembled WGS sequence"/>
</dbReference>
<dbReference type="InterPro" id="IPR036872">
    <property type="entry name" value="CH_dom_sf"/>
</dbReference>
<proteinExistence type="inferred from homology"/>
<evidence type="ECO:0000256" key="2">
    <source>
        <dbReference type="ARBA" id="ARBA00010729"/>
    </source>
</evidence>
<dbReference type="Pfam" id="PF00307">
    <property type="entry name" value="CH"/>
    <property type="match status" value="1"/>
</dbReference>
<keyword evidence="10" id="KW-0175">Coiled coil</keyword>
<dbReference type="SUPFAM" id="SSF140612">
    <property type="entry name" value="EB1 dimerisation domain-like"/>
    <property type="match status" value="1"/>
</dbReference>
<evidence type="ECO:0000313" key="13">
    <source>
        <dbReference type="EMBL" id="KAK8842081.1"/>
    </source>
</evidence>
<evidence type="ECO:0000313" key="14">
    <source>
        <dbReference type="Proteomes" id="UP001470230"/>
    </source>
</evidence>
<keyword evidence="8" id="KW-0131">Cell cycle</keyword>
<dbReference type="Gene3D" id="1.10.418.10">
    <property type="entry name" value="Calponin-like domain"/>
    <property type="match status" value="1"/>
</dbReference>
<evidence type="ECO:0000256" key="5">
    <source>
        <dbReference type="ARBA" id="ARBA00022701"/>
    </source>
</evidence>